<evidence type="ECO:0000313" key="4">
    <source>
        <dbReference type="EMBL" id="KAG7341916.1"/>
    </source>
</evidence>
<feature type="domain" description="Serine aminopeptidase S33" evidence="3">
    <location>
        <begin position="129"/>
        <end position="224"/>
    </location>
</feature>
<proteinExistence type="predicted"/>
<dbReference type="PANTHER" id="PTHR43358:SF4">
    <property type="entry name" value="ALPHA_BETA HYDROLASE FOLD-1 DOMAIN-CONTAINING PROTEIN"/>
    <property type="match status" value="1"/>
</dbReference>
<comment type="caution">
    <text evidence="4">The sequence shown here is derived from an EMBL/GenBank/DDBJ whole genome shotgun (WGS) entry which is preliminary data.</text>
</comment>
<dbReference type="EMBL" id="JAGRRH010000025">
    <property type="protein sequence ID" value="KAG7341916.1"/>
    <property type="molecule type" value="Genomic_DNA"/>
</dbReference>
<dbReference type="Pfam" id="PF12146">
    <property type="entry name" value="Hydrolase_4"/>
    <property type="match status" value="1"/>
</dbReference>
<feature type="region of interest" description="Disordered" evidence="1">
    <location>
        <begin position="1"/>
        <end position="23"/>
    </location>
</feature>
<protein>
    <submittedName>
        <fullName evidence="4">Alpha/beta fold family hydrolase</fullName>
    </submittedName>
</protein>
<evidence type="ECO:0000259" key="2">
    <source>
        <dbReference type="Pfam" id="PF03959"/>
    </source>
</evidence>
<sequence>MPLSSDNDSSDDEQQQPQPKQKQGLFARIGSGIEMAQQGYEQLVHAIIRPPRADKYTVNQLGPSDFIFLKQRFRREDVELTTQNTTHPSPDNKDDFEPQPLKMKASIWTRVDEDILAEEKKQNDGVDDKKTMVVYLHGNASARLEVLPQLSFLLAQGIFGVASLDFTGSGKSDGDYVSLGYFERYDLETMLQYLQQTYGKLEIVLWGRSMGASTALMHASQKTQEHIWKKEGSTLSISASSEESEDETTARNPNGNVMSTTILRGLICDSPFASLPLLCEELVEKARSQGLVVPGVIVGVAIAIIARSVRNRAFFNIHEISPIDHAPTLPIPALFICGADDDFIPPHHSERLIEAYKKGVRTNLFMVPGGHNDPRPELVFEAVRQFLRNELSLTEDMALTIPSTMEKSYFRHPPWAYKRNPDIFQESAEPAVQRQKQIDGATTLVDDATRPEELGMTKERQDDIQNKIHIMLGQASSSNS</sequence>
<evidence type="ECO:0000313" key="5">
    <source>
        <dbReference type="Proteomes" id="UP000693970"/>
    </source>
</evidence>
<dbReference type="GO" id="GO:0016787">
    <property type="term" value="F:hydrolase activity"/>
    <property type="evidence" value="ECO:0007669"/>
    <property type="project" value="UniProtKB-KW"/>
</dbReference>
<name>A0A9K3KEJ2_9STRA</name>
<accession>A0A9K3KEJ2</accession>
<keyword evidence="4" id="KW-0378">Hydrolase</keyword>
<evidence type="ECO:0000256" key="1">
    <source>
        <dbReference type="SAM" id="MobiDB-lite"/>
    </source>
</evidence>
<dbReference type="AlphaFoldDB" id="A0A9K3KEJ2"/>
<reference evidence="4" key="1">
    <citation type="journal article" date="2021" name="Sci. Rep.">
        <title>Diploid genomic architecture of Nitzschia inconspicua, an elite biomass production diatom.</title>
        <authorList>
            <person name="Oliver A."/>
            <person name="Podell S."/>
            <person name="Pinowska A."/>
            <person name="Traller J.C."/>
            <person name="Smith S.R."/>
            <person name="McClure R."/>
            <person name="Beliaev A."/>
            <person name="Bohutskyi P."/>
            <person name="Hill E.A."/>
            <person name="Rabines A."/>
            <person name="Zheng H."/>
            <person name="Allen L.Z."/>
            <person name="Kuo A."/>
            <person name="Grigoriev I.V."/>
            <person name="Allen A.E."/>
            <person name="Hazlebeck D."/>
            <person name="Allen E.E."/>
        </authorList>
    </citation>
    <scope>NUCLEOTIDE SEQUENCE</scope>
    <source>
        <strain evidence="4">Hildebrandi</strain>
    </source>
</reference>
<dbReference type="InterPro" id="IPR005645">
    <property type="entry name" value="FSH-like_dom"/>
</dbReference>
<reference evidence="4" key="2">
    <citation type="submission" date="2021-04" db="EMBL/GenBank/DDBJ databases">
        <authorList>
            <person name="Podell S."/>
        </authorList>
    </citation>
    <scope>NUCLEOTIDE SEQUENCE</scope>
    <source>
        <strain evidence="4">Hildebrandi</strain>
    </source>
</reference>
<dbReference type="OrthoDB" id="42716at2759"/>
<organism evidence="4 5">
    <name type="scientific">Nitzschia inconspicua</name>
    <dbReference type="NCBI Taxonomy" id="303405"/>
    <lineage>
        <taxon>Eukaryota</taxon>
        <taxon>Sar</taxon>
        <taxon>Stramenopiles</taxon>
        <taxon>Ochrophyta</taxon>
        <taxon>Bacillariophyta</taxon>
        <taxon>Bacillariophyceae</taxon>
        <taxon>Bacillariophycidae</taxon>
        <taxon>Bacillariales</taxon>
        <taxon>Bacillariaceae</taxon>
        <taxon>Nitzschia</taxon>
    </lineage>
</organism>
<gene>
    <name evidence="4" type="ORF">IV203_007008</name>
</gene>
<dbReference type="InterPro" id="IPR052920">
    <property type="entry name" value="DNA-binding_regulatory"/>
</dbReference>
<dbReference type="InterPro" id="IPR022742">
    <property type="entry name" value="Hydrolase_4"/>
</dbReference>
<feature type="region of interest" description="Disordered" evidence="1">
    <location>
        <begin position="234"/>
        <end position="256"/>
    </location>
</feature>
<keyword evidence="5" id="KW-1185">Reference proteome</keyword>
<dbReference type="Pfam" id="PF03959">
    <property type="entry name" value="FSH1"/>
    <property type="match status" value="1"/>
</dbReference>
<evidence type="ECO:0000259" key="3">
    <source>
        <dbReference type="Pfam" id="PF12146"/>
    </source>
</evidence>
<dbReference type="Proteomes" id="UP000693970">
    <property type="component" value="Unassembled WGS sequence"/>
</dbReference>
<feature type="domain" description="Serine hydrolase" evidence="2">
    <location>
        <begin position="325"/>
        <end position="375"/>
    </location>
</feature>
<dbReference type="PANTHER" id="PTHR43358">
    <property type="entry name" value="ALPHA/BETA-HYDROLASE"/>
    <property type="match status" value="1"/>
</dbReference>